<dbReference type="AlphaFoldDB" id="A0A0K8MDS8"/>
<feature type="signal peptide" evidence="1">
    <location>
        <begin position="1"/>
        <end position="21"/>
    </location>
</feature>
<evidence type="ECO:0000313" key="3">
    <source>
        <dbReference type="Proteomes" id="UP000036771"/>
    </source>
</evidence>
<dbReference type="OrthoDB" id="9848779at2"/>
<evidence type="ECO:0000256" key="1">
    <source>
        <dbReference type="SAM" id="SignalP"/>
    </source>
</evidence>
<accession>A0A0K8MDS8</accession>
<dbReference type="EMBL" id="BBVC01000080">
    <property type="protein sequence ID" value="GAO98705.1"/>
    <property type="molecule type" value="Genomic_DNA"/>
</dbReference>
<gene>
    <name evidence="2" type="ORF">Cva_01370</name>
</gene>
<comment type="caution">
    <text evidence="2">The sequence shown here is derived from an EMBL/GenBank/DDBJ whole genome shotgun (WGS) entry which is preliminary data.</text>
</comment>
<organism evidence="2 3">
    <name type="scientific">Caedimonas varicaedens</name>
    <dbReference type="NCBI Taxonomy" id="1629334"/>
    <lineage>
        <taxon>Bacteria</taxon>
        <taxon>Pseudomonadati</taxon>
        <taxon>Pseudomonadota</taxon>
        <taxon>Alphaproteobacteria</taxon>
        <taxon>Holosporales</taxon>
        <taxon>Caedimonadaceae</taxon>
        <taxon>Caedimonas</taxon>
    </lineage>
</organism>
<dbReference type="Proteomes" id="UP000036771">
    <property type="component" value="Unassembled WGS sequence"/>
</dbReference>
<sequence length="209" mass="23539" precursor="true">MSIYKKIMVVWVLASMAQIQASSSEKEFSGNDLESHQILRIRFTPEKPVFNELETIDAMATLGSRDSKPIIPISSEFFHKKTAPAAFILYNQKVMPDGLTDPLEMTAPKYIFNDVCFVEETIKLVLYNSIVESPCSCIHIEAQDTSRPIQLKGGVNFDPNSALNESQDDDFTSFFEDLTGGTLLYKPKSLYDPSSTLWLTNAKVTIFYK</sequence>
<keyword evidence="1" id="KW-0732">Signal</keyword>
<protein>
    <submittedName>
        <fullName evidence="2">Uncharacterized protein</fullName>
    </submittedName>
</protein>
<name>A0A0K8MDS8_9PROT</name>
<keyword evidence="3" id="KW-1185">Reference proteome</keyword>
<proteinExistence type="predicted"/>
<feature type="chain" id="PRO_5005512716" evidence="1">
    <location>
        <begin position="22"/>
        <end position="209"/>
    </location>
</feature>
<reference evidence="2 3" key="1">
    <citation type="submission" date="2015-03" db="EMBL/GenBank/DDBJ databases">
        <title>Caedibacter varicaedens, whole genome shotgun sequence.</title>
        <authorList>
            <person name="Suzuki H."/>
            <person name="Dapper A.L."/>
            <person name="Gibson A.K."/>
            <person name="Jackson C."/>
            <person name="Lee H."/>
            <person name="Pejaver V.R."/>
            <person name="Doak T."/>
            <person name="Lynch M."/>
        </authorList>
    </citation>
    <scope>NUCLEOTIDE SEQUENCE [LARGE SCALE GENOMIC DNA]</scope>
</reference>
<evidence type="ECO:0000313" key="2">
    <source>
        <dbReference type="EMBL" id="GAO98705.1"/>
    </source>
</evidence>